<organism evidence="1 5">
    <name type="scientific">Haloferax mediterranei (strain ATCC 33500 / DSM 1411 / JCM 8866 / NBRC 14739 / NCIMB 2177 / R-4)</name>
    <name type="common">Halobacterium mediterranei</name>
    <dbReference type="NCBI Taxonomy" id="523841"/>
    <lineage>
        <taxon>Archaea</taxon>
        <taxon>Methanobacteriati</taxon>
        <taxon>Methanobacteriota</taxon>
        <taxon>Stenosarchaea group</taxon>
        <taxon>Halobacteria</taxon>
        <taxon>Halobacteriales</taxon>
        <taxon>Haloferacaceae</taxon>
        <taxon>Haloferax</taxon>
    </lineage>
</organism>
<dbReference type="SUPFAM" id="SSF74853">
    <property type="entry name" value="Lamin A/C globular tail domain"/>
    <property type="match status" value="1"/>
</dbReference>
<evidence type="ECO:0000313" key="7">
    <source>
        <dbReference type="Proteomes" id="UP000027075"/>
    </source>
</evidence>
<evidence type="ECO:0000313" key="4">
    <source>
        <dbReference type="EMBL" id="QCQ77085.1"/>
    </source>
</evidence>
<evidence type="ECO:0000313" key="6">
    <source>
        <dbReference type="Proteomes" id="UP000011603"/>
    </source>
</evidence>
<geneLocation type="plasmid" evidence="2 7">
    <name>HMPLAS1</name>
</geneLocation>
<reference evidence="4 8" key="6">
    <citation type="submission" date="2019-04" db="EMBL/GenBank/DDBJ databases">
        <title>Methylomes of two halophilic Archaea, Haloarcula marismortui and Haloferax mediterranei.</title>
        <authorList>
            <person name="DasSarma S."/>
            <person name="DasSarma P."/>
            <person name="DasSarma S."/>
            <person name="Fomenkov A."/>
            <person name="Vincze T."/>
            <person name="Anton B.P."/>
            <person name="Roberts R.J."/>
        </authorList>
    </citation>
    <scope>NUCLEOTIDE SEQUENCE [LARGE SCALE GENOMIC DNA]</scope>
    <source>
        <strain evidence="4">ATCC 33500</strain>
        <strain evidence="8">ATCC 33500 / DSM 1411 / JCM 8866 / NBRC 14739 / NCIMB 2177 / R-4</strain>
        <plasmid evidence="4 8">pHME505</plasmid>
    </source>
</reference>
<geneLocation type="plasmid" evidence="4 8">
    <name>pHME505</name>
</geneLocation>
<dbReference type="Proteomes" id="UP000299011">
    <property type="component" value="Plasmid pHME505"/>
</dbReference>
<proteinExistence type="predicted"/>
<dbReference type="Proteomes" id="UP000027075">
    <property type="component" value="Plasmid HMPLAS1"/>
</dbReference>
<dbReference type="EMBL" id="CP039140">
    <property type="protein sequence ID" value="QCQ77085.1"/>
    <property type="molecule type" value="Genomic_DNA"/>
</dbReference>
<dbReference type="EMBL" id="CP007554">
    <property type="protein sequence ID" value="AHZ24433.1"/>
    <property type="molecule type" value="Genomic_DNA"/>
</dbReference>
<evidence type="ECO:0000313" key="5">
    <source>
        <dbReference type="Proteomes" id="UP000006469"/>
    </source>
</evidence>
<dbReference type="HOGENOM" id="CLU_1782462_0_0_2"/>
<reference evidence="2 7" key="4">
    <citation type="submission" date="2014-04" db="EMBL/GenBank/DDBJ databases">
        <title>Transcriptional profiles of Haloferax mediterranei on the basis of nitrogen availability.</title>
        <authorList>
            <person name="Bautista V."/>
        </authorList>
    </citation>
    <scope>NUCLEOTIDE SEQUENCE [LARGE SCALE GENOMIC DNA]</scope>
    <source>
        <strain evidence="2">ATCC 33500</strain>
        <strain evidence="7">ATCC 33500 / DSM 1411 / JCM 8866 / NBRC 14739 / NCIMB 2177 / R-4</strain>
        <plasmid evidence="2">HMPLAS1</plasmid>
        <plasmid evidence="7">Plasmid HMPLAS1</plasmid>
    </source>
</reference>
<protein>
    <submittedName>
        <fullName evidence="4">Lamin tail domain-containing protein</fullName>
    </submittedName>
</protein>
<geneLocation type="plasmid" evidence="1 5">
    <name>pHM500</name>
</geneLocation>
<evidence type="ECO:0000313" key="8">
    <source>
        <dbReference type="Proteomes" id="UP000299011"/>
    </source>
</evidence>
<reference evidence="1" key="5">
    <citation type="submission" date="2014-05" db="EMBL/GenBank/DDBJ databases">
        <authorList>
            <person name="Wang L."/>
            <person name="Yang H."/>
            <person name="Xiang H."/>
        </authorList>
    </citation>
    <scope>NUCLEOTIDE SEQUENCE</scope>
    <source>
        <strain evidence="1">CGMCC 1.2087</strain>
        <plasmid evidence="1">pHM500</plasmid>
    </source>
</reference>
<keyword evidence="1" id="KW-0614">Plasmid</keyword>
<dbReference type="EMBL" id="AOLO01000015">
    <property type="protein sequence ID" value="ELZ97174.1"/>
    <property type="molecule type" value="Genomic_DNA"/>
</dbReference>
<dbReference type="Proteomes" id="UP000006469">
    <property type="component" value="Plasmid pHM500"/>
</dbReference>
<dbReference type="Proteomes" id="UP000011603">
    <property type="component" value="Unassembled WGS sequence"/>
</dbReference>
<dbReference type="EMBL" id="CP001871">
    <property type="protein sequence ID" value="AFK21512.1"/>
    <property type="molecule type" value="Genomic_DNA"/>
</dbReference>
<dbReference type="KEGG" id="hme:HFX_6392"/>
<sequence length="145" mass="15818">MSGSKKTEKPELQSTGVYPDEIEREFISYEYILMENESEHSLDVSGYVIESDQTYRIEELVLEPGARLVLLSRSGDDTTLQSRPPASLRYAGFGFEEDTSVLAENGTIRIRKAQGTLVAAASYESPGCDGGTVSTESGTEIGCLH</sequence>
<reference evidence="1" key="1">
    <citation type="journal article" date="2012" name="Appl. Environ. Microbiol.">
        <title>Identification of the haloarchaeal phasin (PhaP) that functions in polyhydroxyalkanoate accumulation and granule formation in Haloferax mediterranei.</title>
        <authorList>
            <person name="Cai S."/>
            <person name="Cai L."/>
            <person name="Liu H."/>
            <person name="Liu X."/>
            <person name="Han J."/>
            <person name="Zhou J."/>
            <person name="Xiang H."/>
        </authorList>
    </citation>
    <scope>NUCLEOTIDE SEQUENCE</scope>
    <source>
        <strain evidence="1">CGMCC 1.2087</strain>
    </source>
</reference>
<reference evidence="3 6" key="3">
    <citation type="journal article" date="2014" name="PLoS Genet.">
        <title>Phylogenetically driven sequencing of extremely halophilic archaea reveals strategies for static and dynamic osmo-response.</title>
        <authorList>
            <person name="Becker E.A."/>
            <person name="Seitzer P.M."/>
            <person name="Tritt A."/>
            <person name="Larsen D."/>
            <person name="Krusor M."/>
            <person name="Yao A.I."/>
            <person name="Wu D."/>
            <person name="Madern D."/>
            <person name="Eisen J.A."/>
            <person name="Darling A.E."/>
            <person name="Facciotti M.T."/>
        </authorList>
    </citation>
    <scope>NUCLEOTIDE SEQUENCE [LARGE SCALE GENOMIC DNA]</scope>
    <source>
        <strain evidence="3">ATCC 33500</strain>
        <strain evidence="6">ATCC 33500 / DSM 1411 / JCM 8866 / NBRC 14739 / NCIMB 2177 / R-4</strain>
    </source>
</reference>
<accession>I3RBA2</accession>
<dbReference type="OrthoDB" id="351143at2157"/>
<dbReference type="InterPro" id="IPR036415">
    <property type="entry name" value="Lamin_tail_dom_sf"/>
</dbReference>
<reference evidence="1 5" key="2">
    <citation type="journal article" date="2012" name="J. Bacteriol.">
        <title>Complete genome sequence of the metabolically versatile halophilic archaeon Haloferax mediterranei, a poly(3-hydroxybutyrate-co-3-hydroxyvalerate) producer.</title>
        <authorList>
            <person name="Han J."/>
            <person name="Zhang F."/>
            <person name="Hou J."/>
            <person name="Liu X."/>
            <person name="Li M."/>
            <person name="Liu H."/>
            <person name="Cai L."/>
            <person name="Zhang B."/>
            <person name="Chen Y."/>
            <person name="Zhou J."/>
            <person name="Hu S."/>
            <person name="Xiang H."/>
        </authorList>
    </citation>
    <scope>NUCLEOTIDE SEQUENCE [LARGE SCALE GENOMIC DNA]</scope>
    <source>
        <strain evidence="5">ATCC 33500 / DSM 1411 / JCM 8866 / NBRC 14739 / NCIMB 2177 / R-4</strain>
        <strain evidence="1">CGMCC 1.2087</strain>
        <plasmid evidence="5">pHM500</plasmid>
    </source>
</reference>
<evidence type="ECO:0000313" key="3">
    <source>
        <dbReference type="EMBL" id="ELZ97174.1"/>
    </source>
</evidence>
<dbReference type="AlphaFoldDB" id="I3RBA2"/>
<gene>
    <name evidence="1" type="ordered locus">HFX_6392</name>
    <name evidence="2" type="ORF">BM92_16075</name>
    <name evidence="3" type="ORF">C439_17668</name>
    <name evidence="4" type="ORF">E6P09_15990</name>
</gene>
<evidence type="ECO:0000313" key="1">
    <source>
        <dbReference type="EMBL" id="AFK21512.1"/>
    </source>
</evidence>
<keyword evidence="6" id="KW-1185">Reference proteome</keyword>
<name>I3RBA2_HALMT</name>
<evidence type="ECO:0000313" key="2">
    <source>
        <dbReference type="EMBL" id="AHZ24433.1"/>
    </source>
</evidence>